<dbReference type="PANTHER" id="PTHR11102">
    <property type="entry name" value="SEL-1-LIKE PROTEIN"/>
    <property type="match status" value="1"/>
</dbReference>
<dbReference type="InterPro" id="IPR006597">
    <property type="entry name" value="Sel1-like"/>
</dbReference>
<sequence length="467" mass="51696">MKDADFVRSLVPELAPDYEEAKGYVGDVPTQALLHIRTFAHKLAERLVGDKVSFDSPNLYDRIEQLNQSRLIDVPTARALHKLRGHGNRGAHPEKYHLTREQLQTLAAKAIRDCLSLLEHLHYKWHRKPAPEYEFDATSTLSARELCYRAVMEDDPKAQYLLGVSLKSRALMELEQEQALADSADVVPLKFSDKSFAKAAHWFSLAADTVPEALFEHGVALLHGYTSAPDPCAGEQSIAEAAEQGVEAALALLGYFYLVGSDCHGQDDVRAESLLQQAAETGNNEAMSNLGVLWYQRGDLSKAHYWICKAAREGFANAQYHLALMLANGEGCQRDLESSEYWFAEAAEHGHLDAMLERARHMLNDDSAFGSDLSRAEDYLRQVIRYGHSVPAMLELSTALADGVLGRIDVVGAAALLALAKDRANEQEAEIVAPLRTSLQQQIDKVLPLTSDKAEIKALQRARELLA</sequence>
<organism evidence="2 3">
    <name type="scientific">Shewanella corallii</name>
    <dbReference type="NCBI Taxonomy" id="560080"/>
    <lineage>
        <taxon>Bacteria</taxon>
        <taxon>Pseudomonadati</taxon>
        <taxon>Pseudomonadota</taxon>
        <taxon>Gammaproteobacteria</taxon>
        <taxon>Alteromonadales</taxon>
        <taxon>Shewanellaceae</taxon>
        <taxon>Shewanella</taxon>
    </lineage>
</organism>
<dbReference type="Pfam" id="PF08238">
    <property type="entry name" value="Sel1"/>
    <property type="match status" value="4"/>
</dbReference>
<evidence type="ECO:0000313" key="3">
    <source>
        <dbReference type="Proteomes" id="UP001202831"/>
    </source>
</evidence>
<dbReference type="Proteomes" id="UP001202831">
    <property type="component" value="Unassembled WGS sequence"/>
</dbReference>
<protein>
    <submittedName>
        <fullName evidence="2">DUF4145 domain-containing protein</fullName>
    </submittedName>
</protein>
<gene>
    <name evidence="2" type="ORF">L2725_15950</name>
</gene>
<reference evidence="2 3" key="1">
    <citation type="submission" date="2022-01" db="EMBL/GenBank/DDBJ databases">
        <title>Whole genome-based taxonomy of the Shewanellaceae.</title>
        <authorList>
            <person name="Martin-Rodriguez A.J."/>
        </authorList>
    </citation>
    <scope>NUCLEOTIDE SEQUENCE [LARGE SCALE GENOMIC DNA]</scope>
    <source>
        <strain evidence="2 3">DSM 21332</strain>
    </source>
</reference>
<evidence type="ECO:0000313" key="2">
    <source>
        <dbReference type="EMBL" id="MCL2915254.1"/>
    </source>
</evidence>
<dbReference type="Gene3D" id="1.25.40.10">
    <property type="entry name" value="Tetratricopeptide repeat domain"/>
    <property type="match status" value="1"/>
</dbReference>
<name>A0ABT0NA17_9GAMM</name>
<dbReference type="InterPro" id="IPR011990">
    <property type="entry name" value="TPR-like_helical_dom_sf"/>
</dbReference>
<evidence type="ECO:0000259" key="1">
    <source>
        <dbReference type="Pfam" id="PF13643"/>
    </source>
</evidence>
<dbReference type="InterPro" id="IPR050767">
    <property type="entry name" value="Sel1_AlgK"/>
</dbReference>
<accession>A0ABT0NA17</accession>
<dbReference type="RefSeq" id="WP_249249835.1">
    <property type="nucleotide sequence ID" value="NZ_JAKIKT010000006.1"/>
</dbReference>
<keyword evidence="3" id="KW-1185">Reference proteome</keyword>
<feature type="domain" description="DUF4145" evidence="1">
    <location>
        <begin position="20"/>
        <end position="106"/>
    </location>
</feature>
<dbReference type="PANTHER" id="PTHR11102:SF160">
    <property type="entry name" value="ERAD-ASSOCIATED E3 UBIQUITIN-PROTEIN LIGASE COMPONENT HRD3"/>
    <property type="match status" value="1"/>
</dbReference>
<dbReference type="EMBL" id="JAKIKT010000006">
    <property type="protein sequence ID" value="MCL2915254.1"/>
    <property type="molecule type" value="Genomic_DNA"/>
</dbReference>
<dbReference type="SMART" id="SM00671">
    <property type="entry name" value="SEL1"/>
    <property type="match status" value="4"/>
</dbReference>
<proteinExistence type="predicted"/>
<dbReference type="Pfam" id="PF13643">
    <property type="entry name" value="DUF4145"/>
    <property type="match status" value="1"/>
</dbReference>
<dbReference type="InterPro" id="IPR025285">
    <property type="entry name" value="DUF4145"/>
</dbReference>
<dbReference type="SUPFAM" id="SSF81901">
    <property type="entry name" value="HCP-like"/>
    <property type="match status" value="1"/>
</dbReference>
<comment type="caution">
    <text evidence="2">The sequence shown here is derived from an EMBL/GenBank/DDBJ whole genome shotgun (WGS) entry which is preliminary data.</text>
</comment>